<dbReference type="Proteomes" id="UP000322899">
    <property type="component" value="Unassembled WGS sequence"/>
</dbReference>
<protein>
    <submittedName>
        <fullName evidence="7">Uncharacterized protein</fullName>
    </submittedName>
</protein>
<name>A0A5A8EKX0_CAFRO</name>
<evidence type="ECO:0000256" key="1">
    <source>
        <dbReference type="ARBA" id="ARBA00004225"/>
    </source>
</evidence>
<evidence type="ECO:0000256" key="6">
    <source>
        <dbReference type="SAM" id="MobiDB-lite"/>
    </source>
</evidence>
<proteinExistence type="predicted"/>
<keyword evidence="3" id="KW-1133">Transmembrane helix</keyword>
<keyword evidence="2" id="KW-0812">Transmembrane</keyword>
<evidence type="ECO:0000313" key="7">
    <source>
        <dbReference type="EMBL" id="KAA0178162.1"/>
    </source>
</evidence>
<keyword evidence="4" id="KW-0496">Mitochondrion</keyword>
<evidence type="ECO:0000256" key="2">
    <source>
        <dbReference type="ARBA" id="ARBA00022692"/>
    </source>
</evidence>
<evidence type="ECO:0000256" key="4">
    <source>
        <dbReference type="ARBA" id="ARBA00023128"/>
    </source>
</evidence>
<dbReference type="Pfam" id="PF08637">
    <property type="entry name" value="NCA2"/>
    <property type="match status" value="1"/>
</dbReference>
<feature type="region of interest" description="Disordered" evidence="6">
    <location>
        <begin position="581"/>
        <end position="604"/>
    </location>
</feature>
<organism evidence="7 8">
    <name type="scientific">Cafeteria roenbergensis</name>
    <name type="common">Marine flagellate</name>
    <dbReference type="NCBI Taxonomy" id="33653"/>
    <lineage>
        <taxon>Eukaryota</taxon>
        <taxon>Sar</taxon>
        <taxon>Stramenopiles</taxon>
        <taxon>Bigyra</taxon>
        <taxon>Opalozoa</taxon>
        <taxon>Bicosoecida</taxon>
        <taxon>Cafeteriaceae</taxon>
        <taxon>Cafeteria</taxon>
    </lineage>
</organism>
<sequence>MLSAAALGSYDRIDEQLRDLAEVQQVESALLRAAVAQKDVEVAGGLGSVAFALSEPVDAESIRAWSRLDIDFPSHLAPGSTARALARRGEWTAALMASWSAVASTRDQVLRMLAESQRDLLFWRQRSHAPLQELIEQGPWGWLHAARGHRAVAPSDHAASLAMHMSPLFVVVGAATRARDLVSGTLDYCAARSSAAAAAGAETSALDELFTATASNRPPSVLVATASDEVNLPGGAAQAGPAGGVGTSVLFTHRGRPVRATVTLLGVLAAGLRAILATLAAAPSASSEARLQAAALLRRWTSVPVIQDPKLAARLVSEGVQRVGVLLGDIRAGLAPHRRRWGPLRNWHRIALASAVGAVAAGALWRQRESLGAFTTGIAESVGQFASAHLIEPARDMLRELLSNRKLEIADADSLGATRDSLVEVLFQYYAANPEVLVAAGKLPKATQPLDPKAVAAAARACADTQDIGPAEMRFAHEMQSPLVSAVAGTLPQLMLLQMSKLRVEALTLMHAMDGVIKSNDFTASMAAVMPFVAVVMGAGWLLRVFARAAFQTVPTDELKHSIILCVRDIDRLLALAATSGRPERTPNMSSDEDFEPLSPAMSVRRPGGMEVGSGRSSPRSPAVAGAAAATLSTPMMLASSAALAARRIRRVSSIGGVGAGHASAHPFSAPDGASHSTEDRQLSALLESEEDTGAGVGASGGLATSGQALAQRPHSPGSSNGGTVVPCGLEGLGRTLESAGEEGGLAPADGSDHRHPQQTPARGERQTQPPPTLHVDTTLASQELAELQGGLERLSLLDLGSLELRLVRLRELIRQLAVFLHEEEVARLDEDLADLSADDLAAPARRGILQRMRHTYSFLTPVARDEALTSLFGIRVLG</sequence>
<keyword evidence="5" id="KW-0472">Membrane</keyword>
<comment type="caution">
    <text evidence="7">The sequence shown here is derived from an EMBL/GenBank/DDBJ whole genome shotgun (WGS) entry which is preliminary data.</text>
</comment>
<accession>A0A5A8EKX0</accession>
<dbReference type="PANTHER" id="PTHR28234">
    <property type="entry name" value="NUCLEAR CONTROL OF ATPASE PROTEIN 2"/>
    <property type="match status" value="1"/>
</dbReference>
<dbReference type="GO" id="GO:0005741">
    <property type="term" value="C:mitochondrial outer membrane"/>
    <property type="evidence" value="ECO:0007669"/>
    <property type="project" value="TreeGrafter"/>
</dbReference>
<feature type="region of interest" description="Disordered" evidence="6">
    <location>
        <begin position="660"/>
        <end position="680"/>
    </location>
</feature>
<evidence type="ECO:0000256" key="5">
    <source>
        <dbReference type="ARBA" id="ARBA00023136"/>
    </source>
</evidence>
<dbReference type="PANTHER" id="PTHR28234:SF1">
    <property type="entry name" value="NUCLEAR CONTROL OF ATPASE PROTEIN 2"/>
    <property type="match status" value="1"/>
</dbReference>
<dbReference type="OrthoDB" id="10577905at2759"/>
<dbReference type="EMBL" id="VLTO01000001">
    <property type="protein sequence ID" value="KAA0178162.1"/>
    <property type="molecule type" value="Genomic_DNA"/>
</dbReference>
<dbReference type="AlphaFoldDB" id="A0A5A8EKX0"/>
<feature type="region of interest" description="Disordered" evidence="6">
    <location>
        <begin position="692"/>
        <end position="775"/>
    </location>
</feature>
<evidence type="ECO:0000256" key="3">
    <source>
        <dbReference type="ARBA" id="ARBA00022989"/>
    </source>
</evidence>
<comment type="subcellular location">
    <subcellularLocation>
        <location evidence="1">Mitochondrion membrane</location>
        <topology evidence="1">Multi-pass membrane protein</topology>
    </subcellularLocation>
</comment>
<evidence type="ECO:0000313" key="8">
    <source>
        <dbReference type="Proteomes" id="UP000322899"/>
    </source>
</evidence>
<reference evidence="7 8" key="1">
    <citation type="submission" date="2019-07" db="EMBL/GenBank/DDBJ databases">
        <title>Genomes of Cafeteria roenbergensis.</title>
        <authorList>
            <person name="Fischer M.G."/>
            <person name="Hackl T."/>
            <person name="Roman M."/>
        </authorList>
    </citation>
    <scope>NUCLEOTIDE SEQUENCE [LARGE SCALE GENOMIC DNA]</scope>
    <source>
        <strain evidence="7 8">E4-10P</strain>
    </source>
</reference>
<dbReference type="InterPro" id="IPR013946">
    <property type="entry name" value="NCA2-like"/>
</dbReference>
<gene>
    <name evidence="7" type="ORF">FNF27_00019</name>
</gene>